<protein>
    <submittedName>
        <fullName evidence="1">Uncharacterized protein</fullName>
    </submittedName>
</protein>
<dbReference type="RefSeq" id="WP_345136874.1">
    <property type="nucleotide sequence ID" value="NZ_BAABAT010000038.1"/>
</dbReference>
<accession>A0ABP8DN71</accession>
<evidence type="ECO:0000313" key="1">
    <source>
        <dbReference type="EMBL" id="GAA4259959.1"/>
    </source>
</evidence>
<organism evidence="1 2">
    <name type="scientific">Dactylosporangium darangshiense</name>
    <dbReference type="NCBI Taxonomy" id="579108"/>
    <lineage>
        <taxon>Bacteria</taxon>
        <taxon>Bacillati</taxon>
        <taxon>Actinomycetota</taxon>
        <taxon>Actinomycetes</taxon>
        <taxon>Micromonosporales</taxon>
        <taxon>Micromonosporaceae</taxon>
        <taxon>Dactylosporangium</taxon>
    </lineage>
</organism>
<dbReference type="EMBL" id="BAABAT010000038">
    <property type="protein sequence ID" value="GAA4259959.1"/>
    <property type="molecule type" value="Genomic_DNA"/>
</dbReference>
<proteinExistence type="predicted"/>
<reference evidence="2" key="1">
    <citation type="journal article" date="2019" name="Int. J. Syst. Evol. Microbiol.">
        <title>The Global Catalogue of Microorganisms (GCM) 10K type strain sequencing project: providing services to taxonomists for standard genome sequencing and annotation.</title>
        <authorList>
            <consortium name="The Broad Institute Genomics Platform"/>
            <consortium name="The Broad Institute Genome Sequencing Center for Infectious Disease"/>
            <person name="Wu L."/>
            <person name="Ma J."/>
        </authorList>
    </citation>
    <scope>NUCLEOTIDE SEQUENCE [LARGE SCALE GENOMIC DNA]</scope>
    <source>
        <strain evidence="2">JCM 17441</strain>
    </source>
</reference>
<name>A0ABP8DN71_9ACTN</name>
<evidence type="ECO:0000313" key="2">
    <source>
        <dbReference type="Proteomes" id="UP001500620"/>
    </source>
</evidence>
<gene>
    <name evidence="1" type="ORF">GCM10022255_086760</name>
</gene>
<keyword evidence="2" id="KW-1185">Reference proteome</keyword>
<comment type="caution">
    <text evidence="1">The sequence shown here is derived from an EMBL/GenBank/DDBJ whole genome shotgun (WGS) entry which is preliminary data.</text>
</comment>
<sequence length="138" mass="15489">MLTVTIYHNTGARFTHYRDGHRLVAVTSHRLPTGAEWDPHAVADWAFHACNADLDQLETGRGTAHGEITFLAACVYRLLGHRALSVGDVIEISTGQQTWWLACDSFGWQHINQPSNLRGQPLTAAKVYQHIRDHGHNR</sequence>
<dbReference type="Proteomes" id="UP001500620">
    <property type="component" value="Unassembled WGS sequence"/>
</dbReference>